<gene>
    <name evidence="2" type="ORF">Sradi_6185500</name>
</gene>
<reference evidence="2" key="2">
    <citation type="journal article" date="2024" name="Plant">
        <title>Genomic evolution and insights into agronomic trait innovations of Sesamum species.</title>
        <authorList>
            <person name="Miao H."/>
            <person name="Wang L."/>
            <person name="Qu L."/>
            <person name="Liu H."/>
            <person name="Sun Y."/>
            <person name="Le M."/>
            <person name="Wang Q."/>
            <person name="Wei S."/>
            <person name="Zheng Y."/>
            <person name="Lin W."/>
            <person name="Duan Y."/>
            <person name="Cao H."/>
            <person name="Xiong S."/>
            <person name="Wang X."/>
            <person name="Wei L."/>
            <person name="Li C."/>
            <person name="Ma Q."/>
            <person name="Ju M."/>
            <person name="Zhao R."/>
            <person name="Li G."/>
            <person name="Mu C."/>
            <person name="Tian Q."/>
            <person name="Mei H."/>
            <person name="Zhang T."/>
            <person name="Gao T."/>
            <person name="Zhang H."/>
        </authorList>
    </citation>
    <scope>NUCLEOTIDE SEQUENCE</scope>
    <source>
        <strain evidence="2">G02</strain>
    </source>
</reference>
<dbReference type="Pfam" id="PF13456">
    <property type="entry name" value="RVT_3"/>
    <property type="match status" value="1"/>
</dbReference>
<dbReference type="EMBL" id="JACGWJ010000029">
    <property type="protein sequence ID" value="KAL0303174.1"/>
    <property type="molecule type" value="Genomic_DNA"/>
</dbReference>
<sequence length="126" mass="14547">MVMFWHYCLDILSEWGMQKLLRPWLHGRRFDWHFLRGWRSIVIEGHGASLIRKLQRSNPDFSLIGPVVMDIRELASSFYFCSFQFVKRACNAAAHYLAQIAHSSIEGGHDVPPAVYSLGHIDNTSE</sequence>
<protein>
    <recommendedName>
        <fullName evidence="1">RNase H type-1 domain-containing protein</fullName>
    </recommendedName>
</protein>
<comment type="caution">
    <text evidence="2">The sequence shown here is derived from an EMBL/GenBank/DDBJ whole genome shotgun (WGS) entry which is preliminary data.</text>
</comment>
<dbReference type="InterPro" id="IPR002156">
    <property type="entry name" value="RNaseH_domain"/>
</dbReference>
<organism evidence="2">
    <name type="scientific">Sesamum radiatum</name>
    <name type="common">Black benniseed</name>
    <dbReference type="NCBI Taxonomy" id="300843"/>
    <lineage>
        <taxon>Eukaryota</taxon>
        <taxon>Viridiplantae</taxon>
        <taxon>Streptophyta</taxon>
        <taxon>Embryophyta</taxon>
        <taxon>Tracheophyta</taxon>
        <taxon>Spermatophyta</taxon>
        <taxon>Magnoliopsida</taxon>
        <taxon>eudicotyledons</taxon>
        <taxon>Gunneridae</taxon>
        <taxon>Pentapetalae</taxon>
        <taxon>asterids</taxon>
        <taxon>lamiids</taxon>
        <taxon>Lamiales</taxon>
        <taxon>Pedaliaceae</taxon>
        <taxon>Sesamum</taxon>
    </lineage>
</organism>
<reference evidence="2" key="1">
    <citation type="submission" date="2020-06" db="EMBL/GenBank/DDBJ databases">
        <authorList>
            <person name="Li T."/>
            <person name="Hu X."/>
            <person name="Zhang T."/>
            <person name="Song X."/>
            <person name="Zhang H."/>
            <person name="Dai N."/>
            <person name="Sheng W."/>
            <person name="Hou X."/>
            <person name="Wei L."/>
        </authorList>
    </citation>
    <scope>NUCLEOTIDE SEQUENCE</scope>
    <source>
        <strain evidence="2">G02</strain>
        <tissue evidence="2">Leaf</tissue>
    </source>
</reference>
<feature type="domain" description="RNase H type-1" evidence="1">
    <location>
        <begin position="36"/>
        <end position="99"/>
    </location>
</feature>
<accession>A0AAW2K9V5</accession>
<evidence type="ECO:0000313" key="2">
    <source>
        <dbReference type="EMBL" id="KAL0303174.1"/>
    </source>
</evidence>
<dbReference type="AlphaFoldDB" id="A0AAW2K9V5"/>
<evidence type="ECO:0000259" key="1">
    <source>
        <dbReference type="Pfam" id="PF13456"/>
    </source>
</evidence>
<dbReference type="GO" id="GO:0004523">
    <property type="term" value="F:RNA-DNA hybrid ribonuclease activity"/>
    <property type="evidence" value="ECO:0007669"/>
    <property type="project" value="InterPro"/>
</dbReference>
<dbReference type="GO" id="GO:0003676">
    <property type="term" value="F:nucleic acid binding"/>
    <property type="evidence" value="ECO:0007669"/>
    <property type="project" value="InterPro"/>
</dbReference>
<proteinExistence type="predicted"/>
<name>A0AAW2K9V5_SESRA</name>